<dbReference type="Gene3D" id="2.120.10.80">
    <property type="entry name" value="Kelch-type beta propeller"/>
    <property type="match status" value="2"/>
</dbReference>
<keyword evidence="5" id="KW-1185">Reference proteome</keyword>
<evidence type="ECO:0000256" key="3">
    <source>
        <dbReference type="SAM" id="MobiDB-lite"/>
    </source>
</evidence>
<feature type="region of interest" description="Disordered" evidence="3">
    <location>
        <begin position="89"/>
        <end position="186"/>
    </location>
</feature>
<evidence type="ECO:0000256" key="2">
    <source>
        <dbReference type="ARBA" id="ARBA00022737"/>
    </source>
</evidence>
<dbReference type="SUPFAM" id="SSF117281">
    <property type="entry name" value="Kelch motif"/>
    <property type="match status" value="1"/>
</dbReference>
<feature type="compositionally biased region" description="Basic and acidic residues" evidence="3">
    <location>
        <begin position="114"/>
        <end position="124"/>
    </location>
</feature>
<gene>
    <name evidence="4" type="ORF">WJX81_007933</name>
</gene>
<evidence type="ECO:0008006" key="6">
    <source>
        <dbReference type="Google" id="ProtNLM"/>
    </source>
</evidence>
<dbReference type="PANTHER" id="PTHR46093:SF18">
    <property type="entry name" value="FIBRONECTIN TYPE-III DOMAIN-CONTAINING PROTEIN"/>
    <property type="match status" value="1"/>
</dbReference>
<dbReference type="AlphaFoldDB" id="A0AAW1RPE7"/>
<evidence type="ECO:0000256" key="1">
    <source>
        <dbReference type="ARBA" id="ARBA00022441"/>
    </source>
</evidence>
<dbReference type="PANTHER" id="PTHR46093">
    <property type="entry name" value="ACYL-COA-BINDING DOMAIN-CONTAINING PROTEIN 5"/>
    <property type="match status" value="1"/>
</dbReference>
<reference evidence="4 5" key="1">
    <citation type="journal article" date="2024" name="Nat. Commun.">
        <title>Phylogenomics reveals the evolutionary origins of lichenization in chlorophyte algae.</title>
        <authorList>
            <person name="Puginier C."/>
            <person name="Libourel C."/>
            <person name="Otte J."/>
            <person name="Skaloud P."/>
            <person name="Haon M."/>
            <person name="Grisel S."/>
            <person name="Petersen M."/>
            <person name="Berrin J.G."/>
            <person name="Delaux P.M."/>
            <person name="Dal Grande F."/>
            <person name="Keller J."/>
        </authorList>
    </citation>
    <scope>NUCLEOTIDE SEQUENCE [LARGE SCALE GENOMIC DNA]</scope>
    <source>
        <strain evidence="4 5">SAG 245.80</strain>
    </source>
</reference>
<dbReference type="InterPro" id="IPR015915">
    <property type="entry name" value="Kelch-typ_b-propeller"/>
</dbReference>
<proteinExistence type="predicted"/>
<protein>
    <recommendedName>
        <fullName evidence="6">LOV domain-containing protein</fullName>
    </recommendedName>
</protein>
<name>A0AAW1RPE7_9CHLO</name>
<sequence>MAGLPAVIINFHGVKVTLPAGVSFSSDGAALSLDFSAGFTGTLQLQAVGGDTGAALGGHGVLPSAIQDTLAGASQDTMLAAPLPYWFNTSPGGTQERAAPECNTQDGAPQAGDSADRATHERQRLLPFLDAAASRDEPALAAGRSSGKENARASGGAASDKRKSSGKSGLSSGKRQRKGTPPSPATEMALRWRPLEVGEADQPLARWGATFTPLTTTQACLFGGAGEEGPLGDAWLLEAGGASGALRWHRAAAHDAVGRAWHAAALVATPEGQRMLAYGGERARPAEGMTKGEEDDEDDTETVGDATLLDADARLWVPMTLAGEGGKATPVRAGAAMAALPDGRALVFGGVDEAGRYRNDAYVLDSRRLNWFSLAGIARGAPPKTRAYHTATLVGDRVVVLGGLGPKCLWNLNEVYTLKVGSWAWREHTADVTGEAPSPRSGHSAVALPDGRSLLVFGGGNADSDVFFSSVAVLDTCTWAWSTPRLQGVARPCGRAGHAMALLQVEGRGHVLAVCAGRTSGDRLCRDTWLLELPASGQAVH</sequence>
<evidence type="ECO:0000313" key="5">
    <source>
        <dbReference type="Proteomes" id="UP001445335"/>
    </source>
</evidence>
<dbReference type="Pfam" id="PF24681">
    <property type="entry name" value="Kelch_KLHDC2_KLHL20_DRC7"/>
    <property type="match status" value="2"/>
</dbReference>
<keyword evidence="1" id="KW-0880">Kelch repeat</keyword>
<dbReference type="Proteomes" id="UP001445335">
    <property type="component" value="Unassembled WGS sequence"/>
</dbReference>
<comment type="caution">
    <text evidence="4">The sequence shown here is derived from an EMBL/GenBank/DDBJ whole genome shotgun (WGS) entry which is preliminary data.</text>
</comment>
<keyword evidence="2" id="KW-0677">Repeat</keyword>
<organism evidence="4 5">
    <name type="scientific">Elliptochloris bilobata</name>
    <dbReference type="NCBI Taxonomy" id="381761"/>
    <lineage>
        <taxon>Eukaryota</taxon>
        <taxon>Viridiplantae</taxon>
        <taxon>Chlorophyta</taxon>
        <taxon>core chlorophytes</taxon>
        <taxon>Trebouxiophyceae</taxon>
        <taxon>Trebouxiophyceae incertae sedis</taxon>
        <taxon>Elliptochloris clade</taxon>
        <taxon>Elliptochloris</taxon>
    </lineage>
</organism>
<evidence type="ECO:0000313" key="4">
    <source>
        <dbReference type="EMBL" id="KAK9835236.1"/>
    </source>
</evidence>
<dbReference type="EMBL" id="JALJOU010000029">
    <property type="protein sequence ID" value="KAK9835236.1"/>
    <property type="molecule type" value="Genomic_DNA"/>
</dbReference>
<accession>A0AAW1RPE7</accession>